<evidence type="ECO:0000259" key="6">
    <source>
        <dbReference type="Pfam" id="PF13505"/>
    </source>
</evidence>
<accession>A0A5B9DPZ0</accession>
<evidence type="ECO:0000256" key="2">
    <source>
        <dbReference type="ARBA" id="ARBA00022729"/>
    </source>
</evidence>
<dbReference type="RefSeq" id="WP_147656357.1">
    <property type="nucleotide sequence ID" value="NZ_BMFM01000001.1"/>
</dbReference>
<keyword evidence="4" id="KW-0998">Cell outer membrane</keyword>
<dbReference type="Proteomes" id="UP000321062">
    <property type="component" value="Chromosome"/>
</dbReference>
<dbReference type="PANTHER" id="PTHR34001:SF3">
    <property type="entry name" value="BLL7405 PROTEIN"/>
    <property type="match status" value="1"/>
</dbReference>
<dbReference type="SUPFAM" id="SSF56925">
    <property type="entry name" value="OMPA-like"/>
    <property type="match status" value="1"/>
</dbReference>
<dbReference type="PANTHER" id="PTHR34001">
    <property type="entry name" value="BLL7405 PROTEIN"/>
    <property type="match status" value="1"/>
</dbReference>
<keyword evidence="3" id="KW-0472">Membrane</keyword>
<name>A0A5B9DPZ0_9HYPH</name>
<protein>
    <submittedName>
        <fullName evidence="7">Porin family protein</fullName>
    </submittedName>
</protein>
<dbReference type="OrthoDB" id="9815357at2"/>
<dbReference type="KEGG" id="yti:FNA67_13605"/>
<organism evidence="7 8">
    <name type="scientific">Paradevosia tibetensis</name>
    <dbReference type="NCBI Taxonomy" id="1447062"/>
    <lineage>
        <taxon>Bacteria</taxon>
        <taxon>Pseudomonadati</taxon>
        <taxon>Pseudomonadota</taxon>
        <taxon>Alphaproteobacteria</taxon>
        <taxon>Hyphomicrobiales</taxon>
        <taxon>Devosiaceae</taxon>
        <taxon>Paradevosia</taxon>
    </lineage>
</organism>
<comment type="subcellular location">
    <subcellularLocation>
        <location evidence="1">Cell outer membrane</location>
    </subcellularLocation>
</comment>
<dbReference type="Gene3D" id="2.40.160.20">
    <property type="match status" value="1"/>
</dbReference>
<dbReference type="AlphaFoldDB" id="A0A5B9DPZ0"/>
<evidence type="ECO:0000313" key="7">
    <source>
        <dbReference type="EMBL" id="QEE21146.1"/>
    </source>
</evidence>
<dbReference type="InterPro" id="IPR011250">
    <property type="entry name" value="OMP/PagP_B-barrel"/>
</dbReference>
<dbReference type="InterPro" id="IPR027385">
    <property type="entry name" value="Beta-barrel_OMP"/>
</dbReference>
<gene>
    <name evidence="7" type="ORF">FNA67_13605</name>
</gene>
<evidence type="ECO:0000256" key="4">
    <source>
        <dbReference type="ARBA" id="ARBA00023237"/>
    </source>
</evidence>
<reference evidence="7 8" key="1">
    <citation type="journal article" date="2015" name="Int. J. Syst. Evol. Microbiol.">
        <title>Youhaiella tibetensis gen. nov., sp. nov., isolated from subsurface sediment.</title>
        <authorList>
            <person name="Wang Y.X."/>
            <person name="Huang F.Q."/>
            <person name="Nogi Y."/>
            <person name="Pang S.J."/>
            <person name="Wang P.K."/>
            <person name="Lv J."/>
        </authorList>
    </citation>
    <scope>NUCLEOTIDE SEQUENCE [LARGE SCALE GENOMIC DNA]</scope>
    <source>
        <strain evidence="8">fig4</strain>
    </source>
</reference>
<dbReference type="InterPro" id="IPR051692">
    <property type="entry name" value="OMP-like"/>
</dbReference>
<sequence>MPTPLARVLVLGAALLPALAAAPALAQDRYAQPYYGASDPWTGFYAGVLGGVSTKELPNVFAGNNLMGGVVAGYTSSFGPAVLGAELEGTYTLGKEYSLTSNAALAQSWAGVAKLKAGVAFDDILLYGTAGYGWARLDPKGNVASDARWAGGFTYGGGAEFAFRNGMSIKLEYTQSRYDNVESTLVGGAKRTDNLVNHAIKAGFNYRF</sequence>
<dbReference type="EMBL" id="CP041690">
    <property type="protein sequence ID" value="QEE21146.1"/>
    <property type="molecule type" value="Genomic_DNA"/>
</dbReference>
<dbReference type="Pfam" id="PF13505">
    <property type="entry name" value="OMP_b-brl"/>
    <property type="match status" value="1"/>
</dbReference>
<evidence type="ECO:0000313" key="8">
    <source>
        <dbReference type="Proteomes" id="UP000321062"/>
    </source>
</evidence>
<feature type="domain" description="Outer membrane protein beta-barrel" evidence="6">
    <location>
        <begin position="15"/>
        <end position="208"/>
    </location>
</feature>
<keyword evidence="8" id="KW-1185">Reference proteome</keyword>
<proteinExistence type="inferred from homology"/>
<dbReference type="GO" id="GO:0009279">
    <property type="term" value="C:cell outer membrane"/>
    <property type="evidence" value="ECO:0007669"/>
    <property type="project" value="UniProtKB-SubCell"/>
</dbReference>
<keyword evidence="2" id="KW-0732">Signal</keyword>
<evidence type="ECO:0000256" key="1">
    <source>
        <dbReference type="ARBA" id="ARBA00004442"/>
    </source>
</evidence>
<evidence type="ECO:0000256" key="3">
    <source>
        <dbReference type="ARBA" id="ARBA00023136"/>
    </source>
</evidence>
<evidence type="ECO:0000256" key="5">
    <source>
        <dbReference type="ARBA" id="ARBA00038306"/>
    </source>
</evidence>
<comment type="similarity">
    <text evidence="5">Belongs to the Omp25/RopB family.</text>
</comment>